<gene>
    <name evidence="17" type="ORF">C7402_12279</name>
</gene>
<evidence type="ECO:0000256" key="14">
    <source>
        <dbReference type="ARBA" id="ARBA00023288"/>
    </source>
</evidence>
<dbReference type="PROSITE" id="PS51257">
    <property type="entry name" value="PROKAR_LIPOPROTEIN"/>
    <property type="match status" value="1"/>
</dbReference>
<comment type="similarity">
    <text evidence="2">Belongs to the BexD/CtrA/VexA family.</text>
</comment>
<keyword evidence="8" id="KW-0625">Polysaccharide transport</keyword>
<keyword evidence="6" id="KW-0812">Transmembrane</keyword>
<evidence type="ECO:0000256" key="7">
    <source>
        <dbReference type="ARBA" id="ARBA00022729"/>
    </source>
</evidence>
<organism evidence="17 18">
    <name type="scientific">Paraburkholderia unamae</name>
    <dbReference type="NCBI Taxonomy" id="219649"/>
    <lineage>
        <taxon>Bacteria</taxon>
        <taxon>Pseudomonadati</taxon>
        <taxon>Pseudomonadota</taxon>
        <taxon>Betaproteobacteria</taxon>
        <taxon>Burkholderiales</taxon>
        <taxon>Burkholderiaceae</taxon>
        <taxon>Paraburkholderia</taxon>
    </lineage>
</organism>
<keyword evidence="12" id="KW-0564">Palmitate</keyword>
<evidence type="ECO:0000313" key="17">
    <source>
        <dbReference type="EMBL" id="PVX73189.1"/>
    </source>
</evidence>
<comment type="subcellular location">
    <subcellularLocation>
        <location evidence="1">Cell outer membrane</location>
        <topology evidence="1">Multi-pass membrane protein</topology>
    </subcellularLocation>
</comment>
<evidence type="ECO:0000313" key="18">
    <source>
        <dbReference type="Proteomes" id="UP000245712"/>
    </source>
</evidence>
<keyword evidence="3" id="KW-0813">Transport</keyword>
<keyword evidence="9" id="KW-0406">Ion transport</keyword>
<keyword evidence="10" id="KW-0626">Porin</keyword>
<dbReference type="EMBL" id="QEOB01000022">
    <property type="protein sequence ID" value="PVX73189.1"/>
    <property type="molecule type" value="Genomic_DNA"/>
</dbReference>
<evidence type="ECO:0000259" key="16">
    <source>
        <dbReference type="Pfam" id="PF22461"/>
    </source>
</evidence>
<dbReference type="Gene3D" id="3.30.1950.10">
    <property type="entry name" value="wza like domain"/>
    <property type="match status" value="1"/>
</dbReference>
<evidence type="ECO:0000256" key="1">
    <source>
        <dbReference type="ARBA" id="ARBA00004571"/>
    </source>
</evidence>
<dbReference type="Pfam" id="PF22461">
    <property type="entry name" value="SLBB_2"/>
    <property type="match status" value="1"/>
</dbReference>
<evidence type="ECO:0000256" key="8">
    <source>
        <dbReference type="ARBA" id="ARBA00023047"/>
    </source>
</evidence>
<evidence type="ECO:0000256" key="2">
    <source>
        <dbReference type="ARBA" id="ARBA00009450"/>
    </source>
</evidence>
<evidence type="ECO:0000256" key="13">
    <source>
        <dbReference type="ARBA" id="ARBA00023237"/>
    </source>
</evidence>
<sequence>MNKEPQATASSTRPMNITRPALALGLMTLTACTQTWVEPKYQQPDHFAAWSEATPSVYRIMPGDDLSVVLPFNAELNFRGSVAPDGSLTMPFAGTIPAAGLTVAQLADSVNKALATGGMAKNGYASVSIIQSAAKIYVGGQVGRPGEIALHNGMSVMQAIMAAQGLLDTARTNEVVLIRRSPDGREMLRTIDIDALTHRGDSKQDVVLQAADTIFVPKSSIAEVDQWIDQYIDKVIPFNRGFDYTISNNPTWP</sequence>
<evidence type="ECO:0000256" key="5">
    <source>
        <dbReference type="ARBA" id="ARBA00022597"/>
    </source>
</evidence>
<keyword evidence="7" id="KW-0732">Signal</keyword>
<dbReference type="Proteomes" id="UP000245712">
    <property type="component" value="Unassembled WGS sequence"/>
</dbReference>
<evidence type="ECO:0000256" key="6">
    <source>
        <dbReference type="ARBA" id="ARBA00022692"/>
    </source>
</evidence>
<dbReference type="InterPro" id="IPR054765">
    <property type="entry name" value="SLBB_dom"/>
</dbReference>
<accession>A0ABX5KBP7</accession>
<protein>
    <submittedName>
        <fullName evidence="17">Protein involved in polysaccharide export with SLBB domain</fullName>
    </submittedName>
</protein>
<evidence type="ECO:0000259" key="15">
    <source>
        <dbReference type="Pfam" id="PF02563"/>
    </source>
</evidence>
<evidence type="ECO:0000256" key="10">
    <source>
        <dbReference type="ARBA" id="ARBA00023114"/>
    </source>
</evidence>
<keyword evidence="5" id="KW-0762">Sugar transport</keyword>
<evidence type="ECO:0000256" key="12">
    <source>
        <dbReference type="ARBA" id="ARBA00023139"/>
    </source>
</evidence>
<keyword evidence="13" id="KW-0998">Cell outer membrane</keyword>
<dbReference type="InterPro" id="IPR003715">
    <property type="entry name" value="Poly_export_N"/>
</dbReference>
<dbReference type="PANTHER" id="PTHR33619">
    <property type="entry name" value="POLYSACCHARIDE EXPORT PROTEIN GFCE-RELATED"/>
    <property type="match status" value="1"/>
</dbReference>
<evidence type="ECO:0000256" key="9">
    <source>
        <dbReference type="ARBA" id="ARBA00023065"/>
    </source>
</evidence>
<keyword evidence="11" id="KW-0472">Membrane</keyword>
<dbReference type="PANTHER" id="PTHR33619:SF3">
    <property type="entry name" value="POLYSACCHARIDE EXPORT PROTEIN GFCE-RELATED"/>
    <property type="match status" value="1"/>
</dbReference>
<feature type="domain" description="SLBB" evidence="16">
    <location>
        <begin position="135"/>
        <end position="216"/>
    </location>
</feature>
<keyword evidence="14" id="KW-0449">Lipoprotein</keyword>
<evidence type="ECO:0000256" key="4">
    <source>
        <dbReference type="ARBA" id="ARBA00022452"/>
    </source>
</evidence>
<feature type="domain" description="Polysaccharide export protein N-terminal" evidence="15">
    <location>
        <begin position="53"/>
        <end position="129"/>
    </location>
</feature>
<comment type="caution">
    <text evidence="17">The sequence shown here is derived from an EMBL/GenBank/DDBJ whole genome shotgun (WGS) entry which is preliminary data.</text>
</comment>
<name>A0ABX5KBP7_9BURK</name>
<proteinExistence type="inferred from homology"/>
<evidence type="ECO:0000256" key="11">
    <source>
        <dbReference type="ARBA" id="ARBA00023136"/>
    </source>
</evidence>
<reference evidence="17 18" key="1">
    <citation type="submission" date="2018-05" db="EMBL/GenBank/DDBJ databases">
        <title>Genomic Encyclopedia of Type Strains, Phase IV (KMG-V): Genome sequencing to study the core and pangenomes of soil and plant-associated prokaryotes.</title>
        <authorList>
            <person name="Whitman W."/>
        </authorList>
    </citation>
    <scope>NUCLEOTIDE SEQUENCE [LARGE SCALE GENOMIC DNA]</scope>
    <source>
        <strain evidence="17 18">SCZa-39</strain>
    </source>
</reference>
<keyword evidence="4" id="KW-1134">Transmembrane beta strand</keyword>
<dbReference type="Gene3D" id="3.10.560.10">
    <property type="entry name" value="Outer membrane lipoprotein wza domain like"/>
    <property type="match status" value="1"/>
</dbReference>
<evidence type="ECO:0000256" key="3">
    <source>
        <dbReference type="ARBA" id="ARBA00022448"/>
    </source>
</evidence>
<dbReference type="Pfam" id="PF02563">
    <property type="entry name" value="Poly_export"/>
    <property type="match status" value="1"/>
</dbReference>
<keyword evidence="18" id="KW-1185">Reference proteome</keyword>
<dbReference type="InterPro" id="IPR049712">
    <property type="entry name" value="Poly_export"/>
</dbReference>